<reference evidence="4 5" key="1">
    <citation type="submission" date="2013-05" db="EMBL/GenBank/DDBJ databases">
        <title>Drechslerella stenobrocha genome reveals carnivorous origination and mechanical trapping mechanism of predatory fungi.</title>
        <authorList>
            <person name="Liu X."/>
            <person name="Zhang W."/>
            <person name="Liu K."/>
        </authorList>
    </citation>
    <scope>NUCLEOTIDE SEQUENCE [LARGE SCALE GENOMIC DNA]</scope>
    <source>
        <strain evidence="4 5">248</strain>
    </source>
</reference>
<organism evidence="4 5">
    <name type="scientific">Drechslerella stenobrocha 248</name>
    <dbReference type="NCBI Taxonomy" id="1043628"/>
    <lineage>
        <taxon>Eukaryota</taxon>
        <taxon>Fungi</taxon>
        <taxon>Dikarya</taxon>
        <taxon>Ascomycota</taxon>
        <taxon>Pezizomycotina</taxon>
        <taxon>Orbiliomycetes</taxon>
        <taxon>Orbiliales</taxon>
        <taxon>Orbiliaceae</taxon>
        <taxon>Drechslerella</taxon>
    </lineage>
</organism>
<name>W7IC04_9PEZI</name>
<dbReference type="AlphaFoldDB" id="W7IC04"/>
<feature type="compositionally biased region" description="Polar residues" evidence="2">
    <location>
        <begin position="534"/>
        <end position="549"/>
    </location>
</feature>
<feature type="compositionally biased region" description="Basic and acidic residues" evidence="2">
    <location>
        <begin position="702"/>
        <end position="712"/>
    </location>
</feature>
<feature type="region of interest" description="Disordered" evidence="2">
    <location>
        <begin position="282"/>
        <end position="783"/>
    </location>
</feature>
<dbReference type="GO" id="GO:0005938">
    <property type="term" value="C:cell cortex"/>
    <property type="evidence" value="ECO:0007669"/>
    <property type="project" value="TreeGrafter"/>
</dbReference>
<accession>W7IC04</accession>
<dbReference type="SUPFAM" id="SSF48350">
    <property type="entry name" value="GTPase activation domain, GAP"/>
    <property type="match status" value="1"/>
</dbReference>
<feature type="compositionally biased region" description="Low complexity" evidence="2">
    <location>
        <begin position="11"/>
        <end position="20"/>
    </location>
</feature>
<dbReference type="InterPro" id="IPR051025">
    <property type="entry name" value="RhoGAP"/>
</dbReference>
<feature type="compositionally biased region" description="Low complexity" evidence="2">
    <location>
        <begin position="514"/>
        <end position="527"/>
    </location>
</feature>
<dbReference type="PROSITE" id="PS50238">
    <property type="entry name" value="RHOGAP"/>
    <property type="match status" value="1"/>
</dbReference>
<feature type="compositionally biased region" description="Polar residues" evidence="2">
    <location>
        <begin position="575"/>
        <end position="586"/>
    </location>
</feature>
<dbReference type="Pfam" id="PF00620">
    <property type="entry name" value="RhoGAP"/>
    <property type="match status" value="1"/>
</dbReference>
<dbReference type="PANTHER" id="PTHR15228">
    <property type="entry name" value="SPERMATHECAL PHYSIOLOGY VARIANT"/>
    <property type="match status" value="1"/>
</dbReference>
<feature type="compositionally biased region" description="Polar residues" evidence="2">
    <location>
        <begin position="722"/>
        <end position="734"/>
    </location>
</feature>
<evidence type="ECO:0000313" key="5">
    <source>
        <dbReference type="Proteomes" id="UP000024837"/>
    </source>
</evidence>
<dbReference type="HOGENOM" id="CLU_004568_0_0_1"/>
<keyword evidence="1" id="KW-0343">GTPase activation</keyword>
<feature type="compositionally biased region" description="Polar residues" evidence="2">
    <location>
        <begin position="759"/>
        <end position="774"/>
    </location>
</feature>
<dbReference type="GO" id="GO:0005096">
    <property type="term" value="F:GTPase activator activity"/>
    <property type="evidence" value="ECO:0007669"/>
    <property type="project" value="UniProtKB-KW"/>
</dbReference>
<dbReference type="EMBL" id="KI966416">
    <property type="protein sequence ID" value="EWC46605.1"/>
    <property type="molecule type" value="Genomic_DNA"/>
</dbReference>
<dbReference type="InterPro" id="IPR008936">
    <property type="entry name" value="Rho_GTPase_activation_prot"/>
</dbReference>
<evidence type="ECO:0000313" key="4">
    <source>
        <dbReference type="EMBL" id="EWC46605.1"/>
    </source>
</evidence>
<proteinExistence type="predicted"/>
<feature type="domain" description="Rho-GAP" evidence="3">
    <location>
        <begin position="62"/>
        <end position="277"/>
    </location>
</feature>
<dbReference type="GO" id="GO:0060237">
    <property type="term" value="P:regulation of fungal-type cell wall organization"/>
    <property type="evidence" value="ECO:0007669"/>
    <property type="project" value="TreeGrafter"/>
</dbReference>
<dbReference type="Gene3D" id="1.10.555.10">
    <property type="entry name" value="Rho GTPase activation protein"/>
    <property type="match status" value="1"/>
</dbReference>
<feature type="compositionally biased region" description="Basic and acidic residues" evidence="2">
    <location>
        <begin position="744"/>
        <end position="758"/>
    </location>
</feature>
<dbReference type="OrthoDB" id="3196451at2759"/>
<dbReference type="InterPro" id="IPR000198">
    <property type="entry name" value="RhoGAP_dom"/>
</dbReference>
<dbReference type="PANTHER" id="PTHR15228:SF25">
    <property type="entry name" value="F-BAR DOMAIN-CONTAINING PROTEIN"/>
    <property type="match status" value="1"/>
</dbReference>
<feature type="compositionally biased region" description="Low complexity" evidence="2">
    <location>
        <begin position="683"/>
        <end position="695"/>
    </location>
</feature>
<feature type="compositionally biased region" description="Polar residues" evidence="2">
    <location>
        <begin position="337"/>
        <end position="378"/>
    </location>
</feature>
<dbReference type="GO" id="GO:0007165">
    <property type="term" value="P:signal transduction"/>
    <property type="evidence" value="ECO:0007669"/>
    <property type="project" value="InterPro"/>
</dbReference>
<feature type="compositionally biased region" description="Low complexity" evidence="2">
    <location>
        <begin position="619"/>
        <end position="635"/>
    </location>
</feature>
<evidence type="ECO:0000256" key="1">
    <source>
        <dbReference type="ARBA" id="ARBA00022468"/>
    </source>
</evidence>
<feature type="compositionally biased region" description="Polar residues" evidence="2">
    <location>
        <begin position="431"/>
        <end position="443"/>
    </location>
</feature>
<evidence type="ECO:0000259" key="3">
    <source>
        <dbReference type="PROSITE" id="PS50238"/>
    </source>
</evidence>
<dbReference type="Proteomes" id="UP000024837">
    <property type="component" value="Unassembled WGS sequence"/>
</dbReference>
<feature type="region of interest" description="Disordered" evidence="2">
    <location>
        <begin position="1"/>
        <end position="20"/>
    </location>
</feature>
<evidence type="ECO:0000256" key="2">
    <source>
        <dbReference type="SAM" id="MobiDB-lite"/>
    </source>
</evidence>
<sequence length="783" mass="84033">MSSAADPHHFSNPASPPSRASLASWWEKFKGKGSQKKEEPKEAPGIFGVPLQESIKYAKVAISMNDQNGNSFIYGYIPIVIAKCGVFLKDKGKLPGTLPWPSTSKLTIRLPSATDVEGIFRLSGSAKRIKDLQVLFGSPDKYGKGLDWTGYTVHDAANILRRYLNQLPEPIIPLDYYDRFRQPLQGQGTIDEAEAIKTYQRLISEMPPLNRQLLLYILDLLAVFSSKAEVNLMPAPNLAAIFQPGIISHPDHEMSPADYRLSQDVLIFLILNQDNFLLGMRGAEDNNQDDSKAPNDGYQYTDVLNRNPSKRGLDRHPSNSSAGAESVKKFGVKRHASTSSRKSMSSPVIGATQLSRSNTMPSKNRSPSTGTPTFQSRAAHSPLIPHPHPPPGLPQRGLMVEGVSPETEAPDSVVVERPASNATDKSEPSRPKSNGQCERSVSEFSEMVSPVEPPTESADPLSKPTATPLPPLRTPTKEKGFSSYFARSPGAESGGRASSNKLRKKRIPGSQNPSAESSAASLSSSVSHPGAPAGTQTTVPPSNLTSQQAPLPPISASPPGSDNASPPQEARKLSFQAQIPPSLQTDAHSRQLELPNHMSAPHSRGAQSASTASLVQQVSQTPSQASSLSSQSSQQEDGKGSERHTKHKSIWRKSAQKLNLGAATQSASEKLSGLISPPFSKPLNSSGSLSSLNSNTRQRSRSVGEKAGESPKESVTLPQRGASASAQHNPSSENVGAIGWLQRKMNERKEKGDKEKDTTGASQRSLSPNATANGTELAASPKR</sequence>
<feature type="compositionally biased region" description="Polar residues" evidence="2">
    <location>
        <begin position="605"/>
        <end position="618"/>
    </location>
</feature>
<protein>
    <recommendedName>
        <fullName evidence="3">Rho-GAP domain-containing protein</fullName>
    </recommendedName>
</protein>
<keyword evidence="5" id="KW-1185">Reference proteome</keyword>
<feature type="compositionally biased region" description="Basic residues" evidence="2">
    <location>
        <begin position="644"/>
        <end position="655"/>
    </location>
</feature>
<gene>
    <name evidence="4" type="ORF">DRE_04092</name>
</gene>
<feature type="compositionally biased region" description="Pro residues" evidence="2">
    <location>
        <begin position="384"/>
        <end position="393"/>
    </location>
</feature>
<dbReference type="SMART" id="SM00324">
    <property type="entry name" value="RhoGAP"/>
    <property type="match status" value="1"/>
</dbReference>